<dbReference type="FunFam" id="2.40.50.140:FF:000004">
    <property type="entry name" value="Elongation factor P"/>
    <property type="match status" value="1"/>
</dbReference>
<evidence type="ECO:0000256" key="5">
    <source>
        <dbReference type="ARBA" id="ARBA00022768"/>
    </source>
</evidence>
<dbReference type="UniPathway" id="UPA00345"/>
<dbReference type="InterPro" id="IPR013185">
    <property type="entry name" value="Transl_elong_KOW-like"/>
</dbReference>
<protein>
    <recommendedName>
        <fullName evidence="8 9">Elongation factor P</fullName>
        <shortName evidence="8">EF-P</shortName>
    </recommendedName>
</protein>
<dbReference type="FunFam" id="2.30.30.30:FF:000003">
    <property type="entry name" value="Elongation factor P"/>
    <property type="match status" value="1"/>
</dbReference>
<dbReference type="OrthoDB" id="9801844at2"/>
<dbReference type="SUPFAM" id="SSF50249">
    <property type="entry name" value="Nucleic acid-binding proteins"/>
    <property type="match status" value="2"/>
</dbReference>
<dbReference type="Proteomes" id="UP000078287">
    <property type="component" value="Unassembled WGS sequence"/>
</dbReference>
<comment type="subcellular location">
    <subcellularLocation>
        <location evidence="1 8">Cytoplasm</location>
    </subcellularLocation>
</comment>
<dbReference type="InterPro" id="IPR013852">
    <property type="entry name" value="Transl_elong_P/YeiP_CS"/>
</dbReference>
<evidence type="ECO:0000313" key="13">
    <source>
        <dbReference type="EMBL" id="OAN43656.1"/>
    </source>
</evidence>
<dbReference type="AlphaFoldDB" id="A0A178M525"/>
<dbReference type="Gene3D" id="2.30.30.30">
    <property type="match status" value="1"/>
</dbReference>
<dbReference type="InterPro" id="IPR015365">
    <property type="entry name" value="Elong-fact-P_C"/>
</dbReference>
<dbReference type="GO" id="GO:0005829">
    <property type="term" value="C:cytosol"/>
    <property type="evidence" value="ECO:0007669"/>
    <property type="project" value="UniProtKB-ARBA"/>
</dbReference>
<evidence type="ECO:0000256" key="1">
    <source>
        <dbReference type="ARBA" id="ARBA00004496"/>
    </source>
</evidence>
<evidence type="ECO:0000313" key="14">
    <source>
        <dbReference type="Proteomes" id="UP000078287"/>
    </source>
</evidence>
<proteinExistence type="inferred from homology"/>
<reference evidence="13 14" key="1">
    <citation type="submission" date="2016-04" db="EMBL/GenBank/DDBJ databases">
        <title>Chloroflexus islandicus sp. nov., a thermophilic filamentous anoxygenic phototrophic bacterium from geyser Strokkur (Iceland).</title>
        <authorList>
            <person name="Gaisin V.A."/>
            <person name="Kalashnikov A.M."/>
            <person name="Sukhacheva M.V."/>
            <person name="Grouzdev D.S."/>
            <person name="Ivanov T.M."/>
            <person name="Kuznetsov B."/>
            <person name="Gorlenko V.M."/>
        </authorList>
    </citation>
    <scope>NUCLEOTIDE SEQUENCE [LARGE SCALE GENOMIC DNA]</scope>
    <source>
        <strain evidence="14">isl-2</strain>
    </source>
</reference>
<dbReference type="PANTHER" id="PTHR30053">
    <property type="entry name" value="ELONGATION FACTOR P"/>
    <property type="match status" value="1"/>
</dbReference>
<feature type="domain" description="Elongation factor P C-terminal" evidence="11">
    <location>
        <begin position="133"/>
        <end position="188"/>
    </location>
</feature>
<dbReference type="PANTHER" id="PTHR30053:SF12">
    <property type="entry name" value="ELONGATION FACTOR P (EF-P) FAMILY PROTEIN"/>
    <property type="match status" value="1"/>
</dbReference>
<evidence type="ECO:0000256" key="2">
    <source>
        <dbReference type="ARBA" id="ARBA00004815"/>
    </source>
</evidence>
<dbReference type="CDD" id="cd05794">
    <property type="entry name" value="S1_EF-P_repeat_2"/>
    <property type="match status" value="1"/>
</dbReference>
<evidence type="ECO:0000256" key="6">
    <source>
        <dbReference type="ARBA" id="ARBA00022917"/>
    </source>
</evidence>
<keyword evidence="6 8" id="KW-0648">Protein biosynthesis</keyword>
<evidence type="ECO:0000256" key="3">
    <source>
        <dbReference type="ARBA" id="ARBA00009479"/>
    </source>
</evidence>
<dbReference type="Pfam" id="PF09285">
    <property type="entry name" value="Elong-fact-P_C"/>
    <property type="match status" value="1"/>
</dbReference>
<dbReference type="PROSITE" id="PS01275">
    <property type="entry name" value="EFP"/>
    <property type="match status" value="1"/>
</dbReference>
<dbReference type="FunFam" id="2.40.50.140:FF:000009">
    <property type="entry name" value="Elongation factor P"/>
    <property type="match status" value="1"/>
</dbReference>
<dbReference type="InterPro" id="IPR012340">
    <property type="entry name" value="NA-bd_OB-fold"/>
</dbReference>
<dbReference type="InterPro" id="IPR001059">
    <property type="entry name" value="Transl_elong_P/YeiP_cen"/>
</dbReference>
<keyword evidence="14" id="KW-1185">Reference proteome</keyword>
<comment type="function">
    <text evidence="7 8">Involved in peptide bond synthesis. Stimulates efficient translation and peptide-bond synthesis on native or reconstituted 70S ribosomes in vitro. Probably functions indirectly by altering the affinity of the ribosome for aminoacyl-tRNA, thus increasing their reactivity as acceptors for peptidyl transferase.</text>
</comment>
<dbReference type="SUPFAM" id="SSF50104">
    <property type="entry name" value="Translation proteins SH3-like domain"/>
    <property type="match status" value="1"/>
</dbReference>
<evidence type="ECO:0000256" key="4">
    <source>
        <dbReference type="ARBA" id="ARBA00022490"/>
    </source>
</evidence>
<dbReference type="EMBL" id="LWQS01000077">
    <property type="protein sequence ID" value="OAN43656.1"/>
    <property type="molecule type" value="Genomic_DNA"/>
</dbReference>
<comment type="pathway">
    <text evidence="2 8">Protein biosynthesis; polypeptide chain elongation.</text>
</comment>
<gene>
    <name evidence="8" type="primary">efp</name>
    <name evidence="13" type="ORF">A6A03_18090</name>
</gene>
<evidence type="ECO:0000256" key="7">
    <source>
        <dbReference type="ARBA" id="ARBA00025469"/>
    </source>
</evidence>
<dbReference type="PIRSF" id="PIRSF005901">
    <property type="entry name" value="EF-P"/>
    <property type="match status" value="1"/>
</dbReference>
<name>A0A178M525_9CHLR</name>
<dbReference type="NCBIfam" id="TIGR00038">
    <property type="entry name" value="efp"/>
    <property type="match status" value="1"/>
</dbReference>
<sequence length="189" mass="21209">MAAGTTSDLRNGIVIRYNNDLYQVIEFQHVAPGNWRAFVRMKMKSLTTGKVIEDRVRAGAEIDIVRIERRPMQYLYREGDSFIFMDNDTFDQIPVSAELVGDAAKFMKENETVELVYDAEKETIIGVELPIFVNLKVVETTVAVRGDTATNVTKPATLETGAVIEVPAFVNEGDVLKIDTRTGEYITRV</sequence>
<dbReference type="STRING" id="1707952.A6A03_18090"/>
<keyword evidence="5 8" id="KW-0251">Elongation factor</keyword>
<dbReference type="Gene3D" id="2.40.50.140">
    <property type="entry name" value="Nucleic acid-binding proteins"/>
    <property type="match status" value="2"/>
</dbReference>
<feature type="domain" description="Translation elongation factor P/YeiP central" evidence="12">
    <location>
        <begin position="69"/>
        <end position="125"/>
    </location>
</feature>
<dbReference type="CDD" id="cd04470">
    <property type="entry name" value="S1_EF-P_repeat_1"/>
    <property type="match status" value="1"/>
</dbReference>
<dbReference type="SMART" id="SM00841">
    <property type="entry name" value="Elong-fact-P_C"/>
    <property type="match status" value="1"/>
</dbReference>
<evidence type="ECO:0000259" key="12">
    <source>
        <dbReference type="SMART" id="SM01185"/>
    </source>
</evidence>
<dbReference type="GO" id="GO:0003746">
    <property type="term" value="F:translation elongation factor activity"/>
    <property type="evidence" value="ECO:0007669"/>
    <property type="project" value="UniProtKB-UniRule"/>
</dbReference>
<dbReference type="RefSeq" id="WP_066790033.1">
    <property type="nucleotide sequence ID" value="NZ_LWQS01000077.1"/>
</dbReference>
<dbReference type="InterPro" id="IPR020599">
    <property type="entry name" value="Transl_elong_fac_P/YeiP"/>
</dbReference>
<dbReference type="HAMAP" id="MF_00141">
    <property type="entry name" value="EF_P"/>
    <property type="match status" value="1"/>
</dbReference>
<dbReference type="NCBIfam" id="NF001810">
    <property type="entry name" value="PRK00529.1"/>
    <property type="match status" value="1"/>
</dbReference>
<dbReference type="InterPro" id="IPR014722">
    <property type="entry name" value="Rib_uL2_dom2"/>
</dbReference>
<dbReference type="Pfam" id="PF01132">
    <property type="entry name" value="EFP"/>
    <property type="match status" value="1"/>
</dbReference>
<organism evidence="13 14">
    <name type="scientific">Chloroflexus islandicus</name>
    <dbReference type="NCBI Taxonomy" id="1707952"/>
    <lineage>
        <taxon>Bacteria</taxon>
        <taxon>Bacillati</taxon>
        <taxon>Chloroflexota</taxon>
        <taxon>Chloroflexia</taxon>
        <taxon>Chloroflexales</taxon>
        <taxon>Chloroflexineae</taxon>
        <taxon>Chloroflexaceae</taxon>
        <taxon>Chloroflexus</taxon>
    </lineage>
</organism>
<comment type="caution">
    <text evidence="13">The sequence shown here is derived from an EMBL/GenBank/DDBJ whole genome shotgun (WGS) entry which is preliminary data.</text>
</comment>
<evidence type="ECO:0000256" key="8">
    <source>
        <dbReference type="HAMAP-Rule" id="MF_00141"/>
    </source>
</evidence>
<keyword evidence="4 8" id="KW-0963">Cytoplasm</keyword>
<dbReference type="InterPro" id="IPR011768">
    <property type="entry name" value="Transl_elongation_fac_P"/>
</dbReference>
<dbReference type="GO" id="GO:0043043">
    <property type="term" value="P:peptide biosynthetic process"/>
    <property type="evidence" value="ECO:0007669"/>
    <property type="project" value="InterPro"/>
</dbReference>
<evidence type="ECO:0000256" key="9">
    <source>
        <dbReference type="NCBIfam" id="TIGR00038"/>
    </source>
</evidence>
<dbReference type="SMART" id="SM01185">
    <property type="entry name" value="EFP"/>
    <property type="match status" value="1"/>
</dbReference>
<dbReference type="InterPro" id="IPR008991">
    <property type="entry name" value="Translation_prot_SH3-like_sf"/>
</dbReference>
<dbReference type="Pfam" id="PF08207">
    <property type="entry name" value="EFP_N"/>
    <property type="match status" value="1"/>
</dbReference>
<accession>A0A178M525</accession>
<evidence type="ECO:0000259" key="11">
    <source>
        <dbReference type="SMART" id="SM00841"/>
    </source>
</evidence>
<evidence type="ECO:0000256" key="10">
    <source>
        <dbReference type="RuleBase" id="RU004389"/>
    </source>
</evidence>
<comment type="similarity">
    <text evidence="3 8 10">Belongs to the elongation factor P family.</text>
</comment>